<proteinExistence type="predicted"/>
<dbReference type="InterPro" id="IPR012533">
    <property type="entry name" value="YcnI-copper_dom"/>
</dbReference>
<organism evidence="5 6">
    <name type="scientific">Actinacidiphila rubida</name>
    <dbReference type="NCBI Taxonomy" id="310780"/>
    <lineage>
        <taxon>Bacteria</taxon>
        <taxon>Bacillati</taxon>
        <taxon>Actinomycetota</taxon>
        <taxon>Actinomycetes</taxon>
        <taxon>Kitasatosporales</taxon>
        <taxon>Streptomycetaceae</taxon>
        <taxon>Actinacidiphila</taxon>
    </lineage>
</organism>
<feature type="signal peptide" evidence="3">
    <location>
        <begin position="1"/>
        <end position="36"/>
    </location>
</feature>
<dbReference type="STRING" id="310780.SAMN05216267_100514"/>
<keyword evidence="2" id="KW-0812">Transmembrane</keyword>
<evidence type="ECO:0000256" key="1">
    <source>
        <dbReference type="SAM" id="MobiDB-lite"/>
    </source>
</evidence>
<dbReference type="RefSeq" id="WP_079139101.1">
    <property type="nucleotide sequence ID" value="NZ_FODD01000005.1"/>
</dbReference>
<reference evidence="5 6" key="1">
    <citation type="submission" date="2016-10" db="EMBL/GenBank/DDBJ databases">
        <authorList>
            <person name="de Groot N.N."/>
        </authorList>
    </citation>
    <scope>NUCLEOTIDE SEQUENCE [LARGE SCALE GENOMIC DNA]</scope>
    <source>
        <strain evidence="5 6">CGMCC 4.2026</strain>
    </source>
</reference>
<dbReference type="Pfam" id="PF07987">
    <property type="entry name" value="DUF1775"/>
    <property type="match status" value="1"/>
</dbReference>
<gene>
    <name evidence="5" type="ORF">SAMN05216267_100514</name>
</gene>
<feature type="transmembrane region" description="Helical" evidence="2">
    <location>
        <begin position="230"/>
        <end position="249"/>
    </location>
</feature>
<evidence type="ECO:0000259" key="4">
    <source>
        <dbReference type="Pfam" id="PF07987"/>
    </source>
</evidence>
<keyword evidence="2" id="KW-1133">Transmembrane helix</keyword>
<dbReference type="CDD" id="cd08545">
    <property type="entry name" value="YcnI_like"/>
    <property type="match status" value="1"/>
</dbReference>
<sequence>MSGTPTSSRTPLRTRAAAVAAFAGGAVLLSAVPAFAHVTVQPSTAAKGSYSTVSFKVPNEQDTASTVRIEVNLPADHPIASVSLQPVPGWTAKVTTSKLTTPLKTDDGTVDQAVTKIVWSGGKIAPGQFQQFPVSFGPLPDDTGSLVFKTLQTYDNGDIVRWIEVPQAGQAEPQNPAPSLTLTAASTAASGTASGTAGTPAAAPAGDASKDGTGPATAAAGSSSDGTARGLGIAGIVIGAAGVAFGVLAGRRRSRDVQGGTGTGASA</sequence>
<dbReference type="Gene3D" id="2.60.40.2230">
    <property type="entry name" value="Uncharacterised protein YcnI-like PF07987, DUF1775"/>
    <property type="match status" value="1"/>
</dbReference>
<feature type="domain" description="YncI copper-binding" evidence="4">
    <location>
        <begin position="37"/>
        <end position="182"/>
    </location>
</feature>
<dbReference type="AlphaFoldDB" id="A0A1H8GDC3"/>
<accession>A0A1H8GDC3</accession>
<feature type="chain" id="PRO_5010216655" evidence="3">
    <location>
        <begin position="37"/>
        <end position="267"/>
    </location>
</feature>
<evidence type="ECO:0000313" key="5">
    <source>
        <dbReference type="EMBL" id="SEN41507.1"/>
    </source>
</evidence>
<dbReference type="EMBL" id="FODD01000005">
    <property type="protein sequence ID" value="SEN41507.1"/>
    <property type="molecule type" value="Genomic_DNA"/>
</dbReference>
<protein>
    <submittedName>
        <fullName evidence="5">Uncharacterized protein YcnI</fullName>
    </submittedName>
</protein>
<name>A0A1H8GDC3_9ACTN</name>
<feature type="region of interest" description="Disordered" evidence="1">
    <location>
        <begin position="190"/>
        <end position="225"/>
    </location>
</feature>
<evidence type="ECO:0000313" key="6">
    <source>
        <dbReference type="Proteomes" id="UP000181951"/>
    </source>
</evidence>
<dbReference type="OrthoDB" id="9810871at2"/>
<keyword evidence="6" id="KW-1185">Reference proteome</keyword>
<dbReference type="Proteomes" id="UP000181951">
    <property type="component" value="Unassembled WGS sequence"/>
</dbReference>
<keyword evidence="2" id="KW-0472">Membrane</keyword>
<keyword evidence="3" id="KW-0732">Signal</keyword>
<evidence type="ECO:0000256" key="2">
    <source>
        <dbReference type="SAM" id="Phobius"/>
    </source>
</evidence>
<evidence type="ECO:0000256" key="3">
    <source>
        <dbReference type="SAM" id="SignalP"/>
    </source>
</evidence>
<dbReference type="InterPro" id="IPR038507">
    <property type="entry name" value="YcnI-like_sf"/>
</dbReference>